<dbReference type="GO" id="GO:0009279">
    <property type="term" value="C:cell outer membrane"/>
    <property type="evidence" value="ECO:0007669"/>
    <property type="project" value="UniProtKB-SubCell"/>
</dbReference>
<keyword evidence="3" id="KW-0813">Transport</keyword>
<dbReference type="PANTHER" id="PTHR38762">
    <property type="entry name" value="CRYPTIC OUTER MEMBRANE PORIN BGLH-RELATED"/>
    <property type="match status" value="1"/>
</dbReference>
<keyword evidence="4" id="KW-1134">Transmembrane beta strand</keyword>
<evidence type="ECO:0000256" key="7">
    <source>
        <dbReference type="ARBA" id="ARBA00023114"/>
    </source>
</evidence>
<dbReference type="Proteomes" id="UP000475117">
    <property type="component" value="Chromosome"/>
</dbReference>
<dbReference type="PANTHER" id="PTHR38762:SF1">
    <property type="entry name" value="CRYPTIC OUTER MEMBRANE PORIN BGLH-RELATED"/>
    <property type="match status" value="1"/>
</dbReference>
<accession>A0A6B3L6E5</accession>
<evidence type="ECO:0000256" key="2">
    <source>
        <dbReference type="ARBA" id="ARBA00007055"/>
    </source>
</evidence>
<dbReference type="GO" id="GO:0015288">
    <property type="term" value="F:porin activity"/>
    <property type="evidence" value="ECO:0007669"/>
    <property type="project" value="UniProtKB-KW"/>
</dbReference>
<gene>
    <name evidence="10" type="ORF">G3M56_002000</name>
</gene>
<dbReference type="SUPFAM" id="SSF56935">
    <property type="entry name" value="Porins"/>
    <property type="match status" value="1"/>
</dbReference>
<keyword evidence="11" id="KW-1185">Reference proteome</keyword>
<keyword evidence="6" id="KW-0406">Ion transport</keyword>
<dbReference type="InterPro" id="IPR036998">
    <property type="entry name" value="Porin_LamB_sf"/>
</dbReference>
<sequence>MFRSSRPLMSVLTSGVMFGAVLPAAVAQENLDPPQGQAIQEMARIRDEIDQMRADYEARIKSLEQKLVQMEKQVANQQAQPAAKSAAIGGAKGGLTADEVAAPHTPEEREALADSVEFADFTRGFKFHGYFRSGYGVNEDGEVMEAFRAPGAQAKYRLGNETETYLETGFDYHFPNFDLHEGEEVLVSFRPAYVVSNALGNSETEITLREAYGKMTGLVPAIPEASLWAGLRFYDRKDVHMNDFYYLDMSGFGGGIEGIDLGSGKLSVAWIGGSIDALTSNGSQRSETVNSKNNLDIRWSDIDVLNGKGFVWLNVAHSGEQILPDGVNVIIDSSTGAAGALGYEYPDFFGGYSRTMVQYGVGSAFNFRSSSSNFAGADAGFTAEDPLLVDLGEAWHFRFVQDVVIEPFERFGLQGTFIWDEANGGIMEDPRQTWISAGVRPVYYFNDHFSLAWETGMDYVSADLRPSGSLYKTTLAAQLSPAPEYFSRPVLRAFVTWATWDEDLKGFVAPRTQALSRDGVSVGVQVEAWW</sequence>
<evidence type="ECO:0000256" key="8">
    <source>
        <dbReference type="ARBA" id="ARBA00023136"/>
    </source>
</evidence>
<dbReference type="GO" id="GO:0006811">
    <property type="term" value="P:monoatomic ion transport"/>
    <property type="evidence" value="ECO:0007669"/>
    <property type="project" value="UniProtKB-KW"/>
</dbReference>
<evidence type="ECO:0000256" key="5">
    <source>
        <dbReference type="ARBA" id="ARBA00022692"/>
    </source>
</evidence>
<dbReference type="InterPro" id="IPR050286">
    <property type="entry name" value="G_neg_Bact_CarbUptk_Porin"/>
</dbReference>
<organism evidence="10 11">
    <name type="scientific">Sulfuriroseicoccus oceanibius</name>
    <dbReference type="NCBI Taxonomy" id="2707525"/>
    <lineage>
        <taxon>Bacteria</taxon>
        <taxon>Pseudomonadati</taxon>
        <taxon>Verrucomicrobiota</taxon>
        <taxon>Verrucomicrobiia</taxon>
        <taxon>Verrucomicrobiales</taxon>
        <taxon>Verrucomicrobiaceae</taxon>
        <taxon>Sulfuriroseicoccus</taxon>
    </lineage>
</organism>
<keyword evidence="9" id="KW-0998">Cell outer membrane</keyword>
<evidence type="ECO:0000313" key="11">
    <source>
        <dbReference type="Proteomes" id="UP000475117"/>
    </source>
</evidence>
<dbReference type="Gene3D" id="2.40.170.10">
    <property type="entry name" value="Porin, LamB type"/>
    <property type="match status" value="1"/>
</dbReference>
<reference evidence="10 11" key="1">
    <citation type="submission" date="2020-12" db="EMBL/GenBank/DDBJ databases">
        <title>Sulforoseuscoccus oceanibium gen. nov., sp. nov., a representative of the phylum Verrucomicrobia with special cytoplasmic membrane, and proposal of Sulforoseuscoccusaceae fam. nov.</title>
        <authorList>
            <person name="Xi F."/>
        </authorList>
    </citation>
    <scope>NUCLEOTIDE SEQUENCE [LARGE SCALE GENOMIC DNA]</scope>
    <source>
        <strain evidence="10 11">T37</strain>
    </source>
</reference>
<dbReference type="GO" id="GO:0015144">
    <property type="term" value="F:carbohydrate transmembrane transporter activity"/>
    <property type="evidence" value="ECO:0007669"/>
    <property type="project" value="TreeGrafter"/>
</dbReference>
<protein>
    <submittedName>
        <fullName evidence="10">Carbohydrate porin</fullName>
    </submittedName>
</protein>
<evidence type="ECO:0000313" key="10">
    <source>
        <dbReference type="EMBL" id="QQL45386.1"/>
    </source>
</evidence>
<comment type="similarity">
    <text evidence="2">Belongs to the porin LamB (TC 1.B.3) family.</text>
</comment>
<keyword evidence="8" id="KW-0472">Membrane</keyword>
<evidence type="ECO:0000256" key="1">
    <source>
        <dbReference type="ARBA" id="ARBA00004571"/>
    </source>
</evidence>
<dbReference type="AlphaFoldDB" id="A0A6B3L6E5"/>
<proteinExistence type="inferred from homology"/>
<dbReference type="InterPro" id="IPR003192">
    <property type="entry name" value="Porin_LamB"/>
</dbReference>
<dbReference type="GO" id="GO:0015774">
    <property type="term" value="P:polysaccharide transport"/>
    <property type="evidence" value="ECO:0007669"/>
    <property type="project" value="TreeGrafter"/>
</dbReference>
<evidence type="ECO:0000256" key="6">
    <source>
        <dbReference type="ARBA" id="ARBA00023065"/>
    </source>
</evidence>
<dbReference type="GO" id="GO:0046930">
    <property type="term" value="C:pore complex"/>
    <property type="evidence" value="ECO:0007669"/>
    <property type="project" value="UniProtKB-KW"/>
</dbReference>
<dbReference type="KEGG" id="soa:G3M56_002000"/>
<evidence type="ECO:0000256" key="9">
    <source>
        <dbReference type="ARBA" id="ARBA00023237"/>
    </source>
</evidence>
<keyword evidence="7" id="KW-0626">Porin</keyword>
<evidence type="ECO:0000256" key="4">
    <source>
        <dbReference type="ARBA" id="ARBA00022452"/>
    </source>
</evidence>
<dbReference type="Pfam" id="PF02264">
    <property type="entry name" value="LamB"/>
    <property type="match status" value="1"/>
</dbReference>
<dbReference type="RefSeq" id="WP_164365212.1">
    <property type="nucleotide sequence ID" value="NZ_CP066776.1"/>
</dbReference>
<evidence type="ECO:0000256" key="3">
    <source>
        <dbReference type="ARBA" id="ARBA00022448"/>
    </source>
</evidence>
<keyword evidence="5" id="KW-0812">Transmembrane</keyword>
<comment type="subcellular location">
    <subcellularLocation>
        <location evidence="1">Cell outer membrane</location>
        <topology evidence="1">Multi-pass membrane protein</topology>
    </subcellularLocation>
</comment>
<dbReference type="EMBL" id="CP066776">
    <property type="protein sequence ID" value="QQL45386.1"/>
    <property type="molecule type" value="Genomic_DNA"/>
</dbReference>
<name>A0A6B3L6E5_9BACT</name>